<dbReference type="InterPro" id="IPR009003">
    <property type="entry name" value="Peptidase_S1_PA"/>
</dbReference>
<dbReference type="PRINTS" id="PR00834">
    <property type="entry name" value="PROTEASES2C"/>
</dbReference>
<dbReference type="GO" id="GO:0006515">
    <property type="term" value="P:protein quality control for misfolded or incompletely synthesized proteins"/>
    <property type="evidence" value="ECO:0007669"/>
    <property type="project" value="TreeGrafter"/>
</dbReference>
<dbReference type="Gene3D" id="2.40.10.120">
    <property type="match status" value="1"/>
</dbReference>
<dbReference type="GO" id="GO:0004252">
    <property type="term" value="F:serine-type endopeptidase activity"/>
    <property type="evidence" value="ECO:0007669"/>
    <property type="project" value="InterPro"/>
</dbReference>
<proteinExistence type="predicted"/>
<evidence type="ECO:0000313" key="1">
    <source>
        <dbReference type="EMBL" id="KKK60096.1"/>
    </source>
</evidence>
<dbReference type="Pfam" id="PF13365">
    <property type="entry name" value="Trypsin_2"/>
    <property type="match status" value="1"/>
</dbReference>
<dbReference type="AlphaFoldDB" id="A0A0F8ZJG3"/>
<reference evidence="1" key="1">
    <citation type="journal article" date="2015" name="Nature">
        <title>Complex archaea that bridge the gap between prokaryotes and eukaryotes.</title>
        <authorList>
            <person name="Spang A."/>
            <person name="Saw J.H."/>
            <person name="Jorgensen S.L."/>
            <person name="Zaremba-Niedzwiedzka K."/>
            <person name="Martijn J."/>
            <person name="Lind A.E."/>
            <person name="van Eijk R."/>
            <person name="Schleper C."/>
            <person name="Guy L."/>
            <person name="Ettema T.J."/>
        </authorList>
    </citation>
    <scope>NUCLEOTIDE SEQUENCE</scope>
</reference>
<organism evidence="1">
    <name type="scientific">marine sediment metagenome</name>
    <dbReference type="NCBI Taxonomy" id="412755"/>
    <lineage>
        <taxon>unclassified sequences</taxon>
        <taxon>metagenomes</taxon>
        <taxon>ecological metagenomes</taxon>
    </lineage>
</organism>
<dbReference type="GO" id="GO:0042597">
    <property type="term" value="C:periplasmic space"/>
    <property type="evidence" value="ECO:0007669"/>
    <property type="project" value="TreeGrafter"/>
</dbReference>
<feature type="non-terminal residue" evidence="1">
    <location>
        <position position="191"/>
    </location>
</feature>
<accession>A0A0F8ZJG3</accession>
<dbReference type="PANTHER" id="PTHR22939:SF129">
    <property type="entry name" value="SERINE PROTEASE HTRA2, MITOCHONDRIAL"/>
    <property type="match status" value="1"/>
</dbReference>
<gene>
    <name evidence="1" type="ORF">LCGC14_3027770</name>
</gene>
<evidence type="ECO:0008006" key="2">
    <source>
        <dbReference type="Google" id="ProtNLM"/>
    </source>
</evidence>
<dbReference type="InterPro" id="IPR001940">
    <property type="entry name" value="Peptidase_S1C"/>
</dbReference>
<name>A0A0F8ZJG3_9ZZZZ</name>
<protein>
    <recommendedName>
        <fullName evidence="2">Serine endoprotease DegQ</fullName>
    </recommendedName>
</protein>
<comment type="caution">
    <text evidence="1">The sequence shown here is derived from an EMBL/GenBank/DDBJ whole genome shotgun (WGS) entry which is preliminary data.</text>
</comment>
<sequence>MQQVRQWLFVVSMLCFTVVAQAALPLSDGDGNKLPSLSPMLKQVNPAVVNIATFSKRQAQNPLLNDPFFRRFFNVPDQQKMPRQAPKKRQQSAGSGVIVDAINGIVMTNSHVIDGADEVQISLADGRSFIAEVKGSDPELDIAILHIDAKNLAEVPLGNSSELEVGDFVVAIGSPFGLGQTVTTGVVSALG</sequence>
<dbReference type="PANTHER" id="PTHR22939">
    <property type="entry name" value="SERINE PROTEASE FAMILY S1C HTRA-RELATED"/>
    <property type="match status" value="1"/>
</dbReference>
<dbReference type="EMBL" id="LAZR01063142">
    <property type="protein sequence ID" value="KKK60096.1"/>
    <property type="molecule type" value="Genomic_DNA"/>
</dbReference>
<dbReference type="SUPFAM" id="SSF50494">
    <property type="entry name" value="Trypsin-like serine proteases"/>
    <property type="match status" value="1"/>
</dbReference>